<name>A0A197JAU6_9FUNG</name>
<feature type="compositionally biased region" description="Basic residues" evidence="1">
    <location>
        <begin position="22"/>
        <end position="57"/>
    </location>
</feature>
<dbReference type="EMBL" id="KV442208">
    <property type="protein sequence ID" value="OAQ22178.1"/>
    <property type="molecule type" value="Genomic_DNA"/>
</dbReference>
<protein>
    <submittedName>
        <fullName evidence="2">Uncharacterized protein</fullName>
    </submittedName>
</protein>
<accession>A0A197JAU6</accession>
<reference evidence="2 3" key="1">
    <citation type="submission" date="2016-05" db="EMBL/GenBank/DDBJ databases">
        <title>Genome sequencing reveals origins of a unique bacterial endosymbiosis in the earliest lineages of terrestrial Fungi.</title>
        <authorList>
            <consortium name="DOE Joint Genome Institute"/>
            <person name="Uehling J."/>
            <person name="Gryganskyi A."/>
            <person name="Hameed K."/>
            <person name="Tschaplinski T."/>
            <person name="Misztal P."/>
            <person name="Wu S."/>
            <person name="Desiro A."/>
            <person name="Vande Pol N."/>
            <person name="Du Z.-Y."/>
            <person name="Zienkiewicz A."/>
            <person name="Zienkiewicz K."/>
            <person name="Morin E."/>
            <person name="Tisserant E."/>
            <person name="Splivallo R."/>
            <person name="Hainaut M."/>
            <person name="Henrissat B."/>
            <person name="Ohm R."/>
            <person name="Kuo A."/>
            <person name="Yan J."/>
            <person name="Lipzen A."/>
            <person name="Nolan M."/>
            <person name="Labutti K."/>
            <person name="Barry K."/>
            <person name="Goldstein A."/>
            <person name="Labbe J."/>
            <person name="Schadt C."/>
            <person name="Tuskan G."/>
            <person name="Grigoriev I."/>
            <person name="Martin F."/>
            <person name="Vilgalys R."/>
            <person name="Bonito G."/>
        </authorList>
    </citation>
    <scope>NUCLEOTIDE SEQUENCE [LARGE SCALE GENOMIC DNA]</scope>
    <source>
        <strain evidence="2 3">AG-77</strain>
    </source>
</reference>
<evidence type="ECO:0000313" key="3">
    <source>
        <dbReference type="Proteomes" id="UP000078512"/>
    </source>
</evidence>
<dbReference type="OrthoDB" id="2447511at2759"/>
<sequence>MNAADPTGQHTFNALNHDDPKTHHHHHNVDHHHGHHHHGHHHHKHHKKPHHKKPHHDKHLIAKKVHLVCDGKIIDTLKCPIKVCDAIAADVEAVDSTSVDASSNTFHAKNNGGTDPIPQVFIKMDLPCSKEPPKGCTADVPMANQDATGATKEFDPTETDDSEETELDETESEDSDAIDLAKRDDVADTDFEASNHGGGHKHRHHHHSRHHRHGKHHNHDKHHHHHKHGHHDKKHRHKNKHPWKDLCVAVGDFCGSSLYGCDFSHKTLYRCSAIGDRPIVIKVNAEECGGPPPVKKCPCPADFVHAVCGSELPEKCNADPTQIYHCPGGPLSEFEVLKKCPPGTVCVPGKDGNDATCGYESCECTGDKEYCSSQFPARCGLKKNTIYKCVGGILTEVKSCDDTAQECVAVGDGAICGSCKCPSDGEICGDTFPLKCRLSATGLYKCKKGETPELVKECLPGYCSAASRSSIVFESEIDKDVCIDGCTCVREGDFCGRSFSPECGLDVNTLYKCSGPGVKPEVKEKCENGCIVKAGANVCNKKNDCTCPNTDPICGGDLSASCKADSNTIYVCRDGNGGTPEPIEICPPGKQCQKKPSPEGAVCGSDNCDCTGTGEICSDTFPDKCGLQKNTIYKCTAGGKPEKIKTCEGDKSCVSVSDGAVCVNCKCLDDGTVCGKIFPRNCNLKATALYTCKKGEDPVLQKDCYPNTCSPSKGAVFEAAGTNMDTCIDKCVCVGTGKVCGSTFHPDCKLRGSTLYKCEGKGTTPIELEKCKDGDCIVSNGDNKCANENKCTCPAGIDAVCGSELPVECQAAIKVEAGAVYYCPEGPGTLPQVKKICPPGHICQPKPAPEGATCGGSTCDCKGKHEVCSDTFPEDCKLEKNTIYKCSETGTPTKVKTCENGSQCITVADGAVCVRDDCKCTKDGEVCGAIFPSTCNLKHTAIYTCKKGEPPVLKTDCFPERCTASKSSMTEADATFQETHDVCSDSCVCEREGTFPKEVPACIWFPLPVYWQGH</sequence>
<feature type="compositionally biased region" description="Basic residues" evidence="1">
    <location>
        <begin position="198"/>
        <end position="238"/>
    </location>
</feature>
<evidence type="ECO:0000256" key="1">
    <source>
        <dbReference type="SAM" id="MobiDB-lite"/>
    </source>
</evidence>
<organism evidence="2 3">
    <name type="scientific">Linnemannia elongata AG-77</name>
    <dbReference type="NCBI Taxonomy" id="1314771"/>
    <lineage>
        <taxon>Eukaryota</taxon>
        <taxon>Fungi</taxon>
        <taxon>Fungi incertae sedis</taxon>
        <taxon>Mucoromycota</taxon>
        <taxon>Mortierellomycotina</taxon>
        <taxon>Mortierellomycetes</taxon>
        <taxon>Mortierellales</taxon>
        <taxon>Mortierellaceae</taxon>
        <taxon>Linnemannia</taxon>
    </lineage>
</organism>
<proteinExistence type="predicted"/>
<gene>
    <name evidence="2" type="ORF">K457DRAFT_26323</name>
</gene>
<dbReference type="STRING" id="1314771.A0A197JAU6"/>
<feature type="compositionally biased region" description="Acidic residues" evidence="1">
    <location>
        <begin position="156"/>
        <end position="177"/>
    </location>
</feature>
<keyword evidence="3" id="KW-1185">Reference proteome</keyword>
<feature type="region of interest" description="Disordered" evidence="1">
    <location>
        <begin position="1"/>
        <end position="57"/>
    </location>
</feature>
<feature type="region of interest" description="Disordered" evidence="1">
    <location>
        <begin position="147"/>
        <end position="238"/>
    </location>
</feature>
<evidence type="ECO:0000313" key="2">
    <source>
        <dbReference type="EMBL" id="OAQ22178.1"/>
    </source>
</evidence>
<dbReference type="AlphaFoldDB" id="A0A197JAU6"/>
<dbReference type="Proteomes" id="UP000078512">
    <property type="component" value="Unassembled WGS sequence"/>
</dbReference>